<dbReference type="InterPro" id="IPR036976">
    <property type="entry name" value="RimM_N_sf"/>
</dbReference>
<dbReference type="InterPro" id="IPR011961">
    <property type="entry name" value="RimM"/>
</dbReference>
<reference evidence="6 7" key="1">
    <citation type="journal article" date="2022" name="Nat. Microbiol.">
        <title>The microbiome of a bacterivorous marine choanoflagellate contains a resource-demanding obligate bacterial associate.</title>
        <authorList>
            <person name="Needham D.M."/>
            <person name="Poirier C."/>
            <person name="Bachy C."/>
            <person name="George E.E."/>
            <person name="Wilken S."/>
            <person name="Yung C.C.M."/>
            <person name="Limardo A.J."/>
            <person name="Morando M."/>
            <person name="Sudek L."/>
            <person name="Malmstrom R.R."/>
            <person name="Keeling P.J."/>
            <person name="Santoro A.E."/>
            <person name="Worden A.Z."/>
        </authorList>
    </citation>
    <scope>NUCLEOTIDE SEQUENCE [LARGE SCALE GENOMIC DNA]</scope>
    <source>
        <strain evidence="6 7">Comchoano-1</strain>
    </source>
</reference>
<evidence type="ECO:0000256" key="3">
    <source>
        <dbReference type="ARBA" id="ARBA00022552"/>
    </source>
</evidence>
<dbReference type="PANTHER" id="PTHR33692:SF1">
    <property type="entry name" value="RIBOSOME MATURATION FACTOR RIMM"/>
    <property type="match status" value="1"/>
</dbReference>
<dbReference type="Gene3D" id="2.40.30.60">
    <property type="entry name" value="RimM"/>
    <property type="match status" value="1"/>
</dbReference>
<dbReference type="Pfam" id="PF01782">
    <property type="entry name" value="RimM"/>
    <property type="match status" value="1"/>
</dbReference>
<dbReference type="EMBL" id="CP092900">
    <property type="protein sequence ID" value="UTC24254.1"/>
    <property type="molecule type" value="Genomic_DNA"/>
</dbReference>
<evidence type="ECO:0000256" key="4">
    <source>
        <dbReference type="ARBA" id="ARBA00023186"/>
    </source>
</evidence>
<gene>
    <name evidence="6" type="ORF">MMH89_03325</name>
</gene>
<accession>A0ABY5DIR0</accession>
<evidence type="ECO:0000313" key="7">
    <source>
        <dbReference type="Proteomes" id="UP001055955"/>
    </source>
</evidence>
<keyword evidence="7" id="KW-1185">Reference proteome</keyword>
<proteinExistence type="predicted"/>
<dbReference type="InterPro" id="IPR002676">
    <property type="entry name" value="RimM_N"/>
</dbReference>
<dbReference type="Proteomes" id="UP001055955">
    <property type="component" value="Chromosome"/>
</dbReference>
<feature type="domain" description="RimM N-terminal" evidence="5">
    <location>
        <begin position="13"/>
        <end position="88"/>
    </location>
</feature>
<sequence>MQSQNNTSDLVHIGHLGTAHGIKGGLSIFSYTTPAELISQLEIQTNSRQIQIIKFEQHTKKNVVYIQGVSSRCDAEQLNNTNIYTNKTDFFEHYPEQILNDFCAQYILKDCNGRPIGTIEYIEELENILMASVQHDELNRKLCVSPQYIHEINHKQQFIQINYSPE</sequence>
<evidence type="ECO:0000313" key="6">
    <source>
        <dbReference type="EMBL" id="UTC24254.1"/>
    </source>
</evidence>
<keyword evidence="3" id="KW-0698">rRNA processing</keyword>
<name>A0ABY5DIR0_9GAMM</name>
<keyword evidence="1" id="KW-0963">Cytoplasm</keyword>
<dbReference type="SUPFAM" id="SSF50447">
    <property type="entry name" value="Translation proteins"/>
    <property type="match status" value="1"/>
</dbReference>
<organism evidence="6 7">
    <name type="scientific">Candidatus Comchoanobacter bicostacola</name>
    <dbReference type="NCBI Taxonomy" id="2919598"/>
    <lineage>
        <taxon>Bacteria</taxon>
        <taxon>Pseudomonadati</taxon>
        <taxon>Pseudomonadota</taxon>
        <taxon>Gammaproteobacteria</taxon>
        <taxon>Candidatus Comchoanobacterales</taxon>
        <taxon>Candidatus Comchoanobacteraceae</taxon>
        <taxon>Candidatus Comchoanobacter</taxon>
    </lineage>
</organism>
<dbReference type="PANTHER" id="PTHR33692">
    <property type="entry name" value="RIBOSOME MATURATION FACTOR RIMM"/>
    <property type="match status" value="1"/>
</dbReference>
<dbReference type="RefSeq" id="WP_258568039.1">
    <property type="nucleotide sequence ID" value="NZ_CP092900.1"/>
</dbReference>
<keyword evidence="4" id="KW-0143">Chaperone</keyword>
<protein>
    <recommendedName>
        <fullName evidence="5">RimM N-terminal domain-containing protein</fullName>
    </recommendedName>
</protein>
<evidence type="ECO:0000256" key="1">
    <source>
        <dbReference type="ARBA" id="ARBA00022490"/>
    </source>
</evidence>
<dbReference type="InterPro" id="IPR009000">
    <property type="entry name" value="Transl_B-barrel_sf"/>
</dbReference>
<keyword evidence="2" id="KW-0690">Ribosome biogenesis</keyword>
<evidence type="ECO:0000256" key="2">
    <source>
        <dbReference type="ARBA" id="ARBA00022517"/>
    </source>
</evidence>
<evidence type="ECO:0000259" key="5">
    <source>
        <dbReference type="Pfam" id="PF01782"/>
    </source>
</evidence>